<evidence type="ECO:0000256" key="8">
    <source>
        <dbReference type="HAMAP-Rule" id="MF_00772"/>
    </source>
</evidence>
<comment type="miscellaneous">
    <text evidence="8">This enzyme catalyzes only one turnover and therefore is not strictly catalytic. According to one definition, an enzyme is a biocatalyst that acts repeatedly and over many reaction cycles.</text>
</comment>
<dbReference type="GO" id="GO:0006307">
    <property type="term" value="P:DNA alkylation repair"/>
    <property type="evidence" value="ECO:0007669"/>
    <property type="project" value="UniProtKB-UniRule"/>
</dbReference>
<accession>A0A372GNE5</accession>
<evidence type="ECO:0000256" key="6">
    <source>
        <dbReference type="ARBA" id="ARBA00023204"/>
    </source>
</evidence>
<dbReference type="EC" id="2.1.1.63" evidence="8"/>
<comment type="catalytic activity">
    <reaction evidence="1 8">
        <text>a 4-O-methyl-thymidine in DNA + L-cysteinyl-[protein] = a thymidine in DNA + S-methyl-L-cysteinyl-[protein]</text>
        <dbReference type="Rhea" id="RHEA:53428"/>
        <dbReference type="Rhea" id="RHEA-COMP:10131"/>
        <dbReference type="Rhea" id="RHEA-COMP:10132"/>
        <dbReference type="Rhea" id="RHEA-COMP:13555"/>
        <dbReference type="Rhea" id="RHEA-COMP:13556"/>
        <dbReference type="ChEBI" id="CHEBI:29950"/>
        <dbReference type="ChEBI" id="CHEBI:82612"/>
        <dbReference type="ChEBI" id="CHEBI:137386"/>
        <dbReference type="ChEBI" id="CHEBI:137387"/>
        <dbReference type="EC" id="2.1.1.63"/>
    </reaction>
</comment>
<comment type="caution">
    <text evidence="11">The sequence shown here is derived from an EMBL/GenBank/DDBJ whole genome shotgun (WGS) entry which is preliminary data.</text>
</comment>
<feature type="domain" description="Methylguanine DNA methyltransferase ribonuclease-like" evidence="10">
    <location>
        <begin position="8"/>
        <end position="75"/>
    </location>
</feature>
<comment type="similarity">
    <text evidence="8">Belongs to the MGMT family.</text>
</comment>
<dbReference type="PROSITE" id="PS00374">
    <property type="entry name" value="MGMT"/>
    <property type="match status" value="1"/>
</dbReference>
<dbReference type="SUPFAM" id="SSF46767">
    <property type="entry name" value="Methylated DNA-protein cysteine methyltransferase, C-terminal domain"/>
    <property type="match status" value="1"/>
</dbReference>
<dbReference type="SUPFAM" id="SSF53155">
    <property type="entry name" value="Methylated DNA-protein cysteine methyltransferase domain"/>
    <property type="match status" value="1"/>
</dbReference>
<evidence type="ECO:0000256" key="3">
    <source>
        <dbReference type="ARBA" id="ARBA00022603"/>
    </source>
</evidence>
<feature type="active site" description="Nucleophile; methyl group acceptor" evidence="8">
    <location>
        <position position="131"/>
    </location>
</feature>
<dbReference type="Pfam" id="PF02870">
    <property type="entry name" value="Methyltransf_1N"/>
    <property type="match status" value="1"/>
</dbReference>
<keyword evidence="3 8" id="KW-0489">Methyltransferase</keyword>
<comment type="subcellular location">
    <subcellularLocation>
        <location evidence="8">Cytoplasm</location>
    </subcellularLocation>
</comment>
<keyword evidence="5 8" id="KW-0227">DNA damage</keyword>
<dbReference type="GO" id="GO:0003908">
    <property type="term" value="F:methylated-DNA-[protein]-cysteine S-methyltransferase activity"/>
    <property type="evidence" value="ECO:0007669"/>
    <property type="project" value="UniProtKB-UniRule"/>
</dbReference>
<dbReference type="Pfam" id="PF01035">
    <property type="entry name" value="DNA_binding_1"/>
    <property type="match status" value="1"/>
</dbReference>
<dbReference type="CDD" id="cd06445">
    <property type="entry name" value="ATase"/>
    <property type="match status" value="1"/>
</dbReference>
<comment type="catalytic activity">
    <reaction evidence="7 8">
        <text>a 6-O-methyl-2'-deoxyguanosine in DNA + L-cysteinyl-[protein] = S-methyl-L-cysteinyl-[protein] + a 2'-deoxyguanosine in DNA</text>
        <dbReference type="Rhea" id="RHEA:24000"/>
        <dbReference type="Rhea" id="RHEA-COMP:10131"/>
        <dbReference type="Rhea" id="RHEA-COMP:10132"/>
        <dbReference type="Rhea" id="RHEA-COMP:11367"/>
        <dbReference type="Rhea" id="RHEA-COMP:11368"/>
        <dbReference type="ChEBI" id="CHEBI:29950"/>
        <dbReference type="ChEBI" id="CHEBI:82612"/>
        <dbReference type="ChEBI" id="CHEBI:85445"/>
        <dbReference type="ChEBI" id="CHEBI:85448"/>
        <dbReference type="EC" id="2.1.1.63"/>
    </reaction>
</comment>
<dbReference type="EMBL" id="QVNQ01000001">
    <property type="protein sequence ID" value="RFS86914.1"/>
    <property type="molecule type" value="Genomic_DNA"/>
</dbReference>
<organism evidence="11 12">
    <name type="scientific">Actinomadura spongiicola</name>
    <dbReference type="NCBI Taxonomy" id="2303421"/>
    <lineage>
        <taxon>Bacteria</taxon>
        <taxon>Bacillati</taxon>
        <taxon>Actinomycetota</taxon>
        <taxon>Actinomycetes</taxon>
        <taxon>Streptosporangiales</taxon>
        <taxon>Thermomonosporaceae</taxon>
        <taxon>Actinomadura</taxon>
    </lineage>
</organism>
<dbReference type="InterPro" id="IPR036388">
    <property type="entry name" value="WH-like_DNA-bd_sf"/>
</dbReference>
<dbReference type="RefSeq" id="WP_117397366.1">
    <property type="nucleotide sequence ID" value="NZ_QVNQ01000001.1"/>
</dbReference>
<evidence type="ECO:0000313" key="12">
    <source>
        <dbReference type="Proteomes" id="UP000262882"/>
    </source>
</evidence>
<dbReference type="InterPro" id="IPR023546">
    <property type="entry name" value="MGMT"/>
</dbReference>
<sequence length="169" mass="18464">MEPTHVVVDSPVGPLTLVARDGALSALYMEEQRHRPLQETFGAPDDVTAEPFAGVVEQLSAYFAGELTEFDLPLTLRGTEFQKRVWSALQEIPYGETITYGQIAVELGRPSASRAVGLANGRNPISVIVPCHRVVGSTGDLTGYGGGLDRKRYLLDFERKTKITQDALF</sequence>
<protein>
    <recommendedName>
        <fullName evidence="8">Methylated-DNA--protein-cysteine methyltransferase</fullName>
        <ecNumber evidence="8">2.1.1.63</ecNumber>
    </recommendedName>
    <alternativeName>
        <fullName evidence="8">6-O-methylguanine-DNA methyltransferase</fullName>
        <shortName evidence="8">MGMT</shortName>
    </alternativeName>
    <alternativeName>
        <fullName evidence="8">O-6-methylguanine-DNA-alkyltransferase</fullName>
    </alternativeName>
</protein>
<evidence type="ECO:0000259" key="10">
    <source>
        <dbReference type="Pfam" id="PF02870"/>
    </source>
</evidence>
<gene>
    <name evidence="11" type="ORF">D0T12_01180</name>
</gene>
<evidence type="ECO:0000256" key="4">
    <source>
        <dbReference type="ARBA" id="ARBA00022679"/>
    </source>
</evidence>
<name>A0A372GNE5_9ACTN</name>
<dbReference type="GO" id="GO:0032259">
    <property type="term" value="P:methylation"/>
    <property type="evidence" value="ECO:0007669"/>
    <property type="project" value="UniProtKB-KW"/>
</dbReference>
<feature type="domain" description="Methylated-DNA-[protein]-cysteine S-methyltransferase DNA binding" evidence="9">
    <location>
        <begin position="80"/>
        <end position="159"/>
    </location>
</feature>
<evidence type="ECO:0000256" key="2">
    <source>
        <dbReference type="ARBA" id="ARBA00022490"/>
    </source>
</evidence>
<dbReference type="InterPro" id="IPR008332">
    <property type="entry name" value="MethylG_MeTrfase_N"/>
</dbReference>
<dbReference type="Gene3D" id="3.30.160.70">
    <property type="entry name" value="Methylated DNA-protein cysteine methyltransferase domain"/>
    <property type="match status" value="1"/>
</dbReference>
<dbReference type="PANTHER" id="PTHR10815:SF5">
    <property type="entry name" value="METHYLATED-DNA--PROTEIN-CYSTEINE METHYLTRANSFERASE"/>
    <property type="match status" value="1"/>
</dbReference>
<comment type="function">
    <text evidence="8">Involved in the cellular defense against the biological effects of O6-methylguanine (O6-MeG) and O4-methylthymine (O4-MeT) in DNA. Repairs the methylated nucleobase in DNA by stoichiometrically transferring the methyl group to a cysteine residue in the enzyme. This is a suicide reaction: the enzyme is irreversibly inactivated.</text>
</comment>
<dbReference type="GO" id="GO:0005737">
    <property type="term" value="C:cytoplasm"/>
    <property type="evidence" value="ECO:0007669"/>
    <property type="project" value="UniProtKB-SubCell"/>
</dbReference>
<dbReference type="FunFam" id="1.10.10.10:FF:000337">
    <property type="entry name" value="Methylated-DNA--protein-cysteine methyltransferase"/>
    <property type="match status" value="1"/>
</dbReference>
<evidence type="ECO:0000256" key="7">
    <source>
        <dbReference type="ARBA" id="ARBA00049348"/>
    </source>
</evidence>
<proteinExistence type="inferred from homology"/>
<keyword evidence="4 8" id="KW-0808">Transferase</keyword>
<evidence type="ECO:0000256" key="5">
    <source>
        <dbReference type="ARBA" id="ARBA00022763"/>
    </source>
</evidence>
<dbReference type="HAMAP" id="MF_00772">
    <property type="entry name" value="OGT"/>
    <property type="match status" value="1"/>
</dbReference>
<dbReference type="NCBIfam" id="TIGR00589">
    <property type="entry name" value="ogt"/>
    <property type="match status" value="1"/>
</dbReference>
<reference evidence="11 12" key="1">
    <citation type="submission" date="2018-08" db="EMBL/GenBank/DDBJ databases">
        <title>Actinomadura spongicola sp. nov., isolated from marine sponge Leucetta chagosensis.</title>
        <authorList>
            <person name="Li L."/>
            <person name="Lin H.W."/>
        </authorList>
    </citation>
    <scope>NUCLEOTIDE SEQUENCE [LARGE SCALE GENOMIC DNA]</scope>
    <source>
        <strain evidence="11 12">LHW52907</strain>
    </source>
</reference>
<dbReference type="Gene3D" id="1.10.10.10">
    <property type="entry name" value="Winged helix-like DNA-binding domain superfamily/Winged helix DNA-binding domain"/>
    <property type="match status" value="1"/>
</dbReference>
<keyword evidence="6 8" id="KW-0234">DNA repair</keyword>
<dbReference type="InterPro" id="IPR001497">
    <property type="entry name" value="MethylDNA_cys_MeTrfase_AS"/>
</dbReference>
<keyword evidence="12" id="KW-1185">Reference proteome</keyword>
<dbReference type="OrthoDB" id="9802228at2"/>
<evidence type="ECO:0000313" key="11">
    <source>
        <dbReference type="EMBL" id="RFS86914.1"/>
    </source>
</evidence>
<dbReference type="Proteomes" id="UP000262882">
    <property type="component" value="Unassembled WGS sequence"/>
</dbReference>
<dbReference type="PANTHER" id="PTHR10815">
    <property type="entry name" value="METHYLATED-DNA--PROTEIN-CYSTEINE METHYLTRANSFERASE"/>
    <property type="match status" value="1"/>
</dbReference>
<evidence type="ECO:0000259" key="9">
    <source>
        <dbReference type="Pfam" id="PF01035"/>
    </source>
</evidence>
<dbReference type="InterPro" id="IPR036631">
    <property type="entry name" value="MGMT_N_sf"/>
</dbReference>
<dbReference type="InterPro" id="IPR014048">
    <property type="entry name" value="MethylDNA_cys_MeTrfase_DNA-bd"/>
</dbReference>
<keyword evidence="2 8" id="KW-0963">Cytoplasm</keyword>
<dbReference type="InterPro" id="IPR036217">
    <property type="entry name" value="MethylDNA_cys_MeTrfase_DNAb"/>
</dbReference>
<evidence type="ECO:0000256" key="1">
    <source>
        <dbReference type="ARBA" id="ARBA00001286"/>
    </source>
</evidence>
<dbReference type="AlphaFoldDB" id="A0A372GNE5"/>